<sequence length="526" mass="56683">MGLSGRSLLLVPAAVFGAFALAATAQTEPEPGATGVVAGHTPAQGTQAQTALRRDPDRAQLWLSPGADAVLPAAVDYTAGEGRFALIDAAGPVPLAGHPFFTPIGENGRACVTCHQPSDGMSISAATAQARWTATGGKDPLFAAIDGSNCPSLPQDRRASHSLLLERGLFRIFLPWPPRAADGTPIAPEFTIEVVRDPTGCNTDPVYGLNSPNPMVSIFRRPRPVMNMKFVTTADGFFNIKTGEVFPRDPETGAFVSQQLMADSRQLTLKTQAVEAAVTHLQIKGRPTDAQLAAIAAFEMQLFGAQGFDRRAGALDAEGLGPAALRDKPAGLLGDNTHQPVFGKFDAWKAAPGQGRRTRAFRESVARGEQVFLLRTFWIRDATHLNTIGLGNPVKRTCATCHNAYMTGMDLAPGWMDIGVNNRPWADPNPDLPLFRLTCRPDVEPHPFLGRVVLTHDPGRALISGKCVDIGSITMQQMRGLAARAPYFANGSAKDLAALVDFYDRRFDIRYTPRERRDLINFLSVL</sequence>
<evidence type="ECO:0000256" key="3">
    <source>
        <dbReference type="ARBA" id="ARBA00023004"/>
    </source>
</evidence>
<dbReference type="InterPro" id="IPR036909">
    <property type="entry name" value="Cyt_c-like_dom_sf"/>
</dbReference>
<dbReference type="Gene3D" id="1.10.760.10">
    <property type="entry name" value="Cytochrome c-like domain"/>
    <property type="match status" value="1"/>
</dbReference>
<dbReference type="InterPro" id="IPR051395">
    <property type="entry name" value="Cytochrome_c_Peroxidase/MauG"/>
</dbReference>
<dbReference type="Proteomes" id="UP001597237">
    <property type="component" value="Unassembled WGS sequence"/>
</dbReference>
<feature type="signal peptide" evidence="5">
    <location>
        <begin position="1"/>
        <end position="22"/>
    </location>
</feature>
<evidence type="ECO:0000259" key="6">
    <source>
        <dbReference type="PROSITE" id="PS51007"/>
    </source>
</evidence>
<keyword evidence="8" id="KW-1185">Reference proteome</keyword>
<proteinExistence type="predicted"/>
<keyword evidence="1 4" id="KW-0349">Heme</keyword>
<keyword evidence="3 4" id="KW-0408">Iron</keyword>
<reference evidence="8" key="1">
    <citation type="journal article" date="2019" name="Int. J. Syst. Evol. Microbiol.">
        <title>The Global Catalogue of Microorganisms (GCM) 10K type strain sequencing project: providing services to taxonomists for standard genome sequencing and annotation.</title>
        <authorList>
            <consortium name="The Broad Institute Genomics Platform"/>
            <consortium name="The Broad Institute Genome Sequencing Center for Infectious Disease"/>
            <person name="Wu L."/>
            <person name="Ma J."/>
        </authorList>
    </citation>
    <scope>NUCLEOTIDE SEQUENCE [LARGE SCALE GENOMIC DNA]</scope>
    <source>
        <strain evidence="8">DFY28</strain>
    </source>
</reference>
<comment type="caution">
    <text evidence="7">The sequence shown here is derived from an EMBL/GenBank/DDBJ whole genome shotgun (WGS) entry which is preliminary data.</text>
</comment>
<feature type="domain" description="Cytochrome c" evidence="6">
    <location>
        <begin position="363"/>
        <end position="526"/>
    </location>
</feature>
<dbReference type="PANTHER" id="PTHR30600">
    <property type="entry name" value="CYTOCHROME C PEROXIDASE-RELATED"/>
    <property type="match status" value="1"/>
</dbReference>
<dbReference type="EMBL" id="JBHUEY010000001">
    <property type="protein sequence ID" value="MFD1781901.1"/>
    <property type="molecule type" value="Genomic_DNA"/>
</dbReference>
<gene>
    <name evidence="7" type="ORF">ACFSC0_00710</name>
</gene>
<evidence type="ECO:0000313" key="8">
    <source>
        <dbReference type="Proteomes" id="UP001597237"/>
    </source>
</evidence>
<organism evidence="7 8">
    <name type="scientific">Phenylobacterium terrae</name>
    <dbReference type="NCBI Taxonomy" id="2665495"/>
    <lineage>
        <taxon>Bacteria</taxon>
        <taxon>Pseudomonadati</taxon>
        <taxon>Pseudomonadota</taxon>
        <taxon>Alphaproteobacteria</taxon>
        <taxon>Caulobacterales</taxon>
        <taxon>Caulobacteraceae</taxon>
        <taxon>Phenylobacterium</taxon>
    </lineage>
</organism>
<keyword evidence="5" id="KW-0732">Signal</keyword>
<dbReference type="PANTHER" id="PTHR30600:SF9">
    <property type="entry name" value="BLR7738 PROTEIN"/>
    <property type="match status" value="1"/>
</dbReference>
<evidence type="ECO:0000256" key="5">
    <source>
        <dbReference type="SAM" id="SignalP"/>
    </source>
</evidence>
<feature type="chain" id="PRO_5045379502" description="Cytochrome c domain-containing protein" evidence="5">
    <location>
        <begin position="23"/>
        <end position="526"/>
    </location>
</feature>
<accession>A0ABW4MWD5</accession>
<dbReference type="PROSITE" id="PS51007">
    <property type="entry name" value="CYTC"/>
    <property type="match status" value="1"/>
</dbReference>
<evidence type="ECO:0000313" key="7">
    <source>
        <dbReference type="EMBL" id="MFD1781901.1"/>
    </source>
</evidence>
<dbReference type="SUPFAM" id="SSF46626">
    <property type="entry name" value="Cytochrome c"/>
    <property type="match status" value="1"/>
</dbReference>
<dbReference type="RefSeq" id="WP_377281266.1">
    <property type="nucleotide sequence ID" value="NZ_JBHRSI010000003.1"/>
</dbReference>
<evidence type="ECO:0000256" key="1">
    <source>
        <dbReference type="ARBA" id="ARBA00022617"/>
    </source>
</evidence>
<name>A0ABW4MWD5_9CAUL</name>
<evidence type="ECO:0000256" key="4">
    <source>
        <dbReference type="PROSITE-ProRule" id="PRU00433"/>
    </source>
</evidence>
<dbReference type="InterPro" id="IPR009056">
    <property type="entry name" value="Cyt_c-like_dom"/>
</dbReference>
<evidence type="ECO:0000256" key="2">
    <source>
        <dbReference type="ARBA" id="ARBA00022723"/>
    </source>
</evidence>
<keyword evidence="2 4" id="KW-0479">Metal-binding</keyword>
<protein>
    <recommendedName>
        <fullName evidence="6">Cytochrome c domain-containing protein</fullName>
    </recommendedName>
</protein>